<accession>A0A0K8VYM8</accession>
<evidence type="ECO:0000313" key="2">
    <source>
        <dbReference type="EMBL" id="JAI44018.1"/>
    </source>
</evidence>
<dbReference type="EMBL" id="GDHF01008296">
    <property type="protein sequence ID" value="JAI44018.1"/>
    <property type="molecule type" value="Transcribed_RNA"/>
</dbReference>
<evidence type="ECO:0000256" key="1">
    <source>
        <dbReference type="SAM" id="SignalP"/>
    </source>
</evidence>
<reference evidence="2" key="1">
    <citation type="submission" date="2015-06" db="EMBL/GenBank/DDBJ databases">
        <authorList>
            <person name="Hoefler B.C."/>
            <person name="Straight P.D."/>
        </authorList>
    </citation>
    <scope>NUCLEOTIDE SEQUENCE</scope>
</reference>
<keyword evidence="1" id="KW-0732">Signal</keyword>
<dbReference type="AlphaFoldDB" id="A0A0K8VYM8"/>
<feature type="signal peptide" evidence="1">
    <location>
        <begin position="1"/>
        <end position="33"/>
    </location>
</feature>
<sequence length="259" mass="26622">LRSLEESNMQHNQKIAAILLFISVLTLNHSCEAKPAAERTTRQTKGPHNDGATQAEVKTLSGPLMKGAAQVLTQPQGLAGFGGVVGLMPYPRYGGLAYGGSGYTGAPGIGLIGLPLGGSAPGTPASANGVASGVNTLQLGNLAGLNYPATGNYVGNNLPPYTFNGPDMYANYMFGGLPQLQYNFGPTVAGANSLDNLVNMANLQAVTGNGNQLPPPTQMPLQGQATQLQPQLGAAYPIPSGIFGQMGGYGQSFQGYQLL</sequence>
<proteinExistence type="predicted"/>
<protein>
    <recommendedName>
        <fullName evidence="3">Elastin</fullName>
    </recommendedName>
</protein>
<feature type="non-terminal residue" evidence="2">
    <location>
        <position position="1"/>
    </location>
</feature>
<feature type="chain" id="PRO_5005522612" description="Elastin" evidence="1">
    <location>
        <begin position="34"/>
        <end position="259"/>
    </location>
</feature>
<name>A0A0K8VYM8_BACLA</name>
<evidence type="ECO:0008006" key="3">
    <source>
        <dbReference type="Google" id="ProtNLM"/>
    </source>
</evidence>
<organism evidence="2">
    <name type="scientific">Bactrocera latifrons</name>
    <name type="common">Malaysian fruit fly</name>
    <name type="synonym">Chaetodacus latifrons</name>
    <dbReference type="NCBI Taxonomy" id="174628"/>
    <lineage>
        <taxon>Eukaryota</taxon>
        <taxon>Metazoa</taxon>
        <taxon>Ecdysozoa</taxon>
        <taxon>Arthropoda</taxon>
        <taxon>Hexapoda</taxon>
        <taxon>Insecta</taxon>
        <taxon>Pterygota</taxon>
        <taxon>Neoptera</taxon>
        <taxon>Endopterygota</taxon>
        <taxon>Diptera</taxon>
        <taxon>Brachycera</taxon>
        <taxon>Muscomorpha</taxon>
        <taxon>Tephritoidea</taxon>
        <taxon>Tephritidae</taxon>
        <taxon>Bactrocera</taxon>
        <taxon>Bactrocera</taxon>
    </lineage>
</organism>
<gene>
    <name evidence="2" type="ORF">c0_g1_i1</name>
</gene>